<name>A0A8S4FRT4_PLUXY</name>
<evidence type="ECO:0000313" key="1">
    <source>
        <dbReference type="EMBL" id="CAG9131053.1"/>
    </source>
</evidence>
<reference evidence="1" key="1">
    <citation type="submission" date="2020-11" db="EMBL/GenBank/DDBJ databases">
        <authorList>
            <person name="Whiteford S."/>
        </authorList>
    </citation>
    <scope>NUCLEOTIDE SEQUENCE</scope>
</reference>
<comment type="caution">
    <text evidence="1">The sequence shown here is derived from an EMBL/GenBank/DDBJ whole genome shotgun (WGS) entry which is preliminary data.</text>
</comment>
<dbReference type="Proteomes" id="UP000653454">
    <property type="component" value="Unassembled WGS sequence"/>
</dbReference>
<evidence type="ECO:0000313" key="2">
    <source>
        <dbReference type="Proteomes" id="UP000653454"/>
    </source>
</evidence>
<keyword evidence="2" id="KW-1185">Reference proteome</keyword>
<protein>
    <submittedName>
        <fullName evidence="1">(diamondback moth) hypothetical protein</fullName>
    </submittedName>
</protein>
<sequence>MSQKKSKLHLFKLQVTCPVDIYKNRAAFPLRVCVLCVHTHAHSAAAYRRAGAEDKLVEPNTSKLVLRELSGPVSSSHPVHAAIMTSCNCLANSAFKCLIRCHIVAVEVCRCVGCWRRTHRAGLV</sequence>
<dbReference type="AlphaFoldDB" id="A0A8S4FRT4"/>
<organism evidence="1 2">
    <name type="scientific">Plutella xylostella</name>
    <name type="common">Diamondback moth</name>
    <name type="synonym">Plutella maculipennis</name>
    <dbReference type="NCBI Taxonomy" id="51655"/>
    <lineage>
        <taxon>Eukaryota</taxon>
        <taxon>Metazoa</taxon>
        <taxon>Ecdysozoa</taxon>
        <taxon>Arthropoda</taxon>
        <taxon>Hexapoda</taxon>
        <taxon>Insecta</taxon>
        <taxon>Pterygota</taxon>
        <taxon>Neoptera</taxon>
        <taxon>Endopterygota</taxon>
        <taxon>Lepidoptera</taxon>
        <taxon>Glossata</taxon>
        <taxon>Ditrysia</taxon>
        <taxon>Yponomeutoidea</taxon>
        <taxon>Plutellidae</taxon>
        <taxon>Plutella</taxon>
    </lineage>
</organism>
<proteinExistence type="predicted"/>
<accession>A0A8S4FRT4</accession>
<gene>
    <name evidence="1" type="ORF">PLXY2_LOCUS10140</name>
</gene>
<dbReference type="EMBL" id="CAJHNJ030000043">
    <property type="protein sequence ID" value="CAG9131053.1"/>
    <property type="molecule type" value="Genomic_DNA"/>
</dbReference>